<dbReference type="InterPro" id="IPR029044">
    <property type="entry name" value="Nucleotide-diphossugar_trans"/>
</dbReference>
<dbReference type="Gene3D" id="3.90.550.10">
    <property type="entry name" value="Spore Coat Polysaccharide Biosynthesis Protein SpsA, Chain A"/>
    <property type="match status" value="1"/>
</dbReference>
<dbReference type="PANTHER" id="PTHR43685:SF2">
    <property type="entry name" value="GLYCOSYLTRANSFERASE 2-LIKE DOMAIN-CONTAINING PROTEIN"/>
    <property type="match status" value="1"/>
</dbReference>
<keyword evidence="3" id="KW-1185">Reference proteome</keyword>
<dbReference type="Proteomes" id="UP000049828">
    <property type="component" value="Unassembled WGS sequence"/>
</dbReference>
<dbReference type="OrthoDB" id="9815829at2"/>
<evidence type="ECO:0000259" key="1">
    <source>
        <dbReference type="Pfam" id="PF00535"/>
    </source>
</evidence>
<protein>
    <recommendedName>
        <fullName evidence="1">Glycosyltransferase 2-like domain-containing protein</fullName>
    </recommendedName>
</protein>
<dbReference type="AlphaFoldDB" id="A0A0M6WHX1"/>
<gene>
    <name evidence="2" type="ORF">RIL183_15871</name>
</gene>
<dbReference type="InterPro" id="IPR001173">
    <property type="entry name" value="Glyco_trans_2-like"/>
</dbReference>
<proteinExistence type="predicted"/>
<dbReference type="EMBL" id="CVRS01000059">
    <property type="protein sequence ID" value="CRL35024.1"/>
    <property type="molecule type" value="Genomic_DNA"/>
</dbReference>
<dbReference type="CDD" id="cd00761">
    <property type="entry name" value="Glyco_tranf_GTA_type"/>
    <property type="match status" value="1"/>
</dbReference>
<dbReference type="SUPFAM" id="SSF53448">
    <property type="entry name" value="Nucleotide-diphospho-sugar transferases"/>
    <property type="match status" value="1"/>
</dbReference>
<name>A0A0M6WHX1_9FIRM</name>
<reference evidence="3" key="1">
    <citation type="submission" date="2015-05" db="EMBL/GenBank/DDBJ databases">
        <authorList>
            <consortium name="Pathogen Informatics"/>
        </authorList>
    </citation>
    <scope>NUCLEOTIDE SEQUENCE [LARGE SCALE GENOMIC DNA]</scope>
    <source>
        <strain evidence="3">L1-83</strain>
    </source>
</reference>
<organism evidence="2 3">
    <name type="scientific">Roseburia inulinivorans</name>
    <dbReference type="NCBI Taxonomy" id="360807"/>
    <lineage>
        <taxon>Bacteria</taxon>
        <taxon>Bacillati</taxon>
        <taxon>Bacillota</taxon>
        <taxon>Clostridia</taxon>
        <taxon>Lachnospirales</taxon>
        <taxon>Lachnospiraceae</taxon>
        <taxon>Roseburia</taxon>
    </lineage>
</organism>
<evidence type="ECO:0000313" key="2">
    <source>
        <dbReference type="EMBL" id="CRL35024.1"/>
    </source>
</evidence>
<evidence type="ECO:0000313" key="3">
    <source>
        <dbReference type="Proteomes" id="UP000049828"/>
    </source>
</evidence>
<dbReference type="Pfam" id="PF00535">
    <property type="entry name" value="Glycos_transf_2"/>
    <property type="match status" value="1"/>
</dbReference>
<dbReference type="PANTHER" id="PTHR43685">
    <property type="entry name" value="GLYCOSYLTRANSFERASE"/>
    <property type="match status" value="1"/>
</dbReference>
<sequence length="300" mass="34785">MVFNFEQKPGQTLEKKCMQEQITPRVSIVTPYYNSGRNFEETYRCVINQTMREFEWIIMDDGSSRKEDIELLERLGESDTRIHVFHQKNGGQSKAKNEAVKKTMTDIVVFLDADDLVEPFYIEYLYKALQEEPNAGWSYMDLVGFGSEQYVWCKKFSAGRMTFNNILVNAAAFRKEQFLAVGGFSEIAKHYDEDWALYLKLMSKGVYPVHVPMIGFWYRRSATGMRKTVRNNVSMREKSDRYIAELAKHVDISLREKIYKGTLPDCAIKSEYSRSDSMIAKMCTNSGGLKLVKWVYGKRG</sequence>
<accession>A0A0M6WHX1</accession>
<feature type="domain" description="Glycosyltransferase 2-like" evidence="1">
    <location>
        <begin position="27"/>
        <end position="135"/>
    </location>
</feature>
<dbReference type="RefSeq" id="WP_021923480.1">
    <property type="nucleotide sequence ID" value="NZ_CVRS01000059.1"/>
</dbReference>
<dbReference type="InterPro" id="IPR050834">
    <property type="entry name" value="Glycosyltransf_2"/>
</dbReference>